<evidence type="ECO:0000313" key="2">
    <source>
        <dbReference type="EMBL" id="MDR9898967.1"/>
    </source>
</evidence>
<dbReference type="RefSeq" id="WP_208352287.1">
    <property type="nucleotide sequence ID" value="NZ_JAALHA020000021.1"/>
</dbReference>
<evidence type="ECO:0000313" key="3">
    <source>
        <dbReference type="Proteomes" id="UP000667802"/>
    </source>
</evidence>
<feature type="region of interest" description="Disordered" evidence="1">
    <location>
        <begin position="253"/>
        <end position="278"/>
    </location>
</feature>
<sequence>MSTTLQDRPTTATAPPYQTQETGLSDVERIHRAIASWPTATNILIDIGRTFGDVKGTSPKRYKEMLEAADIDIKQANKLIQMAEVADEIPSQAAERLSIHMLIQLRAKNLEPALDAITYEDTQQSVAQKMKDLRIPPVPKEKKPVRRIGRRKAGGGDLCIEIPSGEQANQIEQDFEGHGTHPTQWLMESIQARLSLASSFGINPETETSFLDLTNVDEVQQKDLGNELTDETQEPCEQDIAQAELDNHVETQAQSIAPEDLSDRPSPNLSGDRNESTENQAVIPLPYSIEHEAIAKRCPQSAIAYPNVNDTLHWNDKPSATVSKVTKAGIINLKYSGEKKVKKHTLPDLYGCFCPRPLNDDEQKPLEDTAEQVLPETPDQADVVEEVSPTTYQESDASLTPSQITETEQIKLLEVGNTGDGWEGEIVELLDEGTTVHRVSRLDKTAWTDIYAIHLHPISNEEGTTLQAKLAEDIFTEYGLSVGDSVQYKVDEITFPSNIVRLTRLGAYIDDGESGYIWKPYSEFEKTQEVKSPQVILEAATSWSDIEREVKGDRQSLTELLEKCSPEESKKVQEFLIQYIEQNEEALKTHAVDWVPFNLLESTFELLAFEVKDISQGLMAQPIRGCKYQSVREFGSQEDEIWKFVTPENQTIVATSRSDIKVLTF</sequence>
<keyword evidence="3" id="KW-1185">Reference proteome</keyword>
<evidence type="ECO:0000256" key="1">
    <source>
        <dbReference type="SAM" id="MobiDB-lite"/>
    </source>
</evidence>
<gene>
    <name evidence="2" type="ORF">G7B40_031070</name>
</gene>
<reference evidence="3" key="1">
    <citation type="journal article" date="2021" name="Science">
        <title>Hunting the eagle killer: A cyanobacterial neurotoxin causes vacuolar myelinopathy.</title>
        <authorList>
            <person name="Breinlinger S."/>
            <person name="Phillips T.J."/>
            <person name="Haram B.N."/>
            <person name="Mares J."/>
            <person name="Martinez Yerena J.A."/>
            <person name="Hrouzek P."/>
            <person name="Sobotka R."/>
            <person name="Henderson W.M."/>
            <person name="Schmieder P."/>
            <person name="Williams S.M."/>
            <person name="Lauderdale J.D."/>
            <person name="Wilde H.D."/>
            <person name="Gerrin W."/>
            <person name="Kust A."/>
            <person name="Washington J.W."/>
            <person name="Wagner C."/>
            <person name="Geier B."/>
            <person name="Liebeke M."/>
            <person name="Enke H."/>
            <person name="Niedermeyer T.H.J."/>
            <person name="Wilde S.B."/>
        </authorList>
    </citation>
    <scope>NUCLEOTIDE SEQUENCE [LARGE SCALE GENOMIC DNA]</scope>
    <source>
        <strain evidence="3">Thurmond2011</strain>
    </source>
</reference>
<comment type="caution">
    <text evidence="2">The sequence shown here is derived from an EMBL/GenBank/DDBJ whole genome shotgun (WGS) entry which is preliminary data.</text>
</comment>
<organism evidence="2 3">
    <name type="scientific">Aetokthonos hydrillicola Thurmond2011</name>
    <dbReference type="NCBI Taxonomy" id="2712845"/>
    <lineage>
        <taxon>Bacteria</taxon>
        <taxon>Bacillati</taxon>
        <taxon>Cyanobacteriota</taxon>
        <taxon>Cyanophyceae</taxon>
        <taxon>Nostocales</taxon>
        <taxon>Hapalosiphonaceae</taxon>
        <taxon>Aetokthonos</taxon>
    </lineage>
</organism>
<dbReference type="EMBL" id="JAALHA020000021">
    <property type="protein sequence ID" value="MDR9898967.1"/>
    <property type="molecule type" value="Genomic_DNA"/>
</dbReference>
<proteinExistence type="predicted"/>
<feature type="region of interest" description="Disordered" evidence="1">
    <location>
        <begin position="1"/>
        <end position="23"/>
    </location>
</feature>
<accession>A0AAP5MCA6</accession>
<name>A0AAP5MCA6_9CYAN</name>
<dbReference type="Proteomes" id="UP000667802">
    <property type="component" value="Unassembled WGS sequence"/>
</dbReference>
<dbReference type="AlphaFoldDB" id="A0AAP5MCA6"/>
<protein>
    <submittedName>
        <fullName evidence="2">Uncharacterized protein</fullName>
    </submittedName>
</protein>